<dbReference type="Proteomes" id="UP000192477">
    <property type="component" value="Unassembled WGS sequence"/>
</dbReference>
<protein>
    <submittedName>
        <fullName evidence="1">DNA-binding protein</fullName>
    </submittedName>
</protein>
<evidence type="ECO:0000313" key="2">
    <source>
        <dbReference type="Proteomes" id="UP000192477"/>
    </source>
</evidence>
<sequence length="246" mass="27501">MVKKIKAKDLSVEKGTYMIYANPGMGKTYSLGFLPGKSLILDVDGSSSTLAKHPNKENIEVWELDSSDIWQEWLDTISDLVANKSSYEKQFDNICVDNISELFKAQLEDLGKKGKNSGVPSQADYQRTDFMNLRGLRALNNLDCRIVLTAWETTDTYTEPNGQFFTRSMPDIRSKILNNFLGLCDVVGRLVIKKDDDGNETRGLILKPTSNVYAKNRLDERSGCLVEQLVVRAGGEPYVSTPTVSD</sequence>
<dbReference type="AlphaFoldDB" id="A0A1V8YIK5"/>
<dbReference type="InterPro" id="IPR006505">
    <property type="entry name" value="Phage_nucleotide-bp"/>
</dbReference>
<evidence type="ECO:0000313" key="1">
    <source>
        <dbReference type="EMBL" id="OQO70155.1"/>
    </source>
</evidence>
<dbReference type="RefSeq" id="WP_081183911.1">
    <property type="nucleotide sequence ID" value="NZ_MJEA01000007.1"/>
</dbReference>
<accession>A0A1V8YIK5</accession>
<proteinExistence type="predicted"/>
<comment type="caution">
    <text evidence="1">The sequence shown here is derived from an EMBL/GenBank/DDBJ whole genome shotgun (WGS) entry which is preliminary data.</text>
</comment>
<keyword evidence="1" id="KW-0238">DNA-binding</keyword>
<dbReference type="OrthoDB" id="5413799at2"/>
<dbReference type="STRING" id="112904.BH747_08310"/>
<organism evidence="1 2">
    <name type="scientific">Enterococcus villorum</name>
    <dbReference type="NCBI Taxonomy" id="112904"/>
    <lineage>
        <taxon>Bacteria</taxon>
        <taxon>Bacillati</taxon>
        <taxon>Bacillota</taxon>
        <taxon>Bacilli</taxon>
        <taxon>Lactobacillales</taxon>
        <taxon>Enterococcaceae</taxon>
        <taxon>Enterococcus</taxon>
    </lineage>
</organism>
<reference evidence="1 2" key="1">
    <citation type="journal article" date="2017" name="BMC Microbiol.">
        <title>Comparative genomics of Enterococcus spp. isolated from bovine feces.</title>
        <authorList>
            <person name="Beukers A.G."/>
            <person name="Zaheer R."/>
            <person name="Goji N."/>
            <person name="Amoako K.K."/>
            <person name="Chaves A.V."/>
            <person name="Ward M.P."/>
            <person name="McAllister T.A."/>
        </authorList>
    </citation>
    <scope>NUCLEOTIDE SEQUENCE [LARGE SCALE GENOMIC DNA]</scope>
    <source>
        <strain evidence="1 2">F1129D 143</strain>
    </source>
</reference>
<gene>
    <name evidence="1" type="ORF">BH747_08310</name>
</gene>
<dbReference type="Pfam" id="PF13479">
    <property type="entry name" value="AAA_24"/>
    <property type="match status" value="1"/>
</dbReference>
<name>A0A1V8YIK5_9ENTE</name>
<dbReference type="NCBIfam" id="TIGR01618">
    <property type="entry name" value="phage_P_loop"/>
    <property type="match status" value="1"/>
</dbReference>
<dbReference type="GO" id="GO:0003677">
    <property type="term" value="F:DNA binding"/>
    <property type="evidence" value="ECO:0007669"/>
    <property type="project" value="UniProtKB-KW"/>
</dbReference>
<dbReference type="EMBL" id="MJEA01000007">
    <property type="protein sequence ID" value="OQO70155.1"/>
    <property type="molecule type" value="Genomic_DNA"/>
</dbReference>